<evidence type="ECO:0000256" key="4">
    <source>
        <dbReference type="ARBA" id="ARBA00022807"/>
    </source>
</evidence>
<evidence type="ECO:0000313" key="8">
    <source>
        <dbReference type="Proteomes" id="UP000002420"/>
    </source>
</evidence>
<dbReference type="Gene3D" id="3.90.1720.10">
    <property type="entry name" value="endopeptidase domain like (from Nostoc punctiforme)"/>
    <property type="match status" value="1"/>
</dbReference>
<dbReference type="InterPro" id="IPR038765">
    <property type="entry name" value="Papain-like_cys_pep_sf"/>
</dbReference>
<feature type="signal peptide" evidence="5">
    <location>
        <begin position="1"/>
        <end position="22"/>
    </location>
</feature>
<name>B3EBK5_TRIL1</name>
<keyword evidence="5" id="KW-0732">Signal</keyword>
<reference evidence="7 8" key="1">
    <citation type="submission" date="2008-05" db="EMBL/GenBank/DDBJ databases">
        <title>Complete sequence of chromosome of Geobacter lovleyi SZ.</title>
        <authorList>
            <consortium name="US DOE Joint Genome Institute"/>
            <person name="Lucas S."/>
            <person name="Copeland A."/>
            <person name="Lapidus A."/>
            <person name="Glavina del Rio T."/>
            <person name="Dalin E."/>
            <person name="Tice H."/>
            <person name="Bruce D."/>
            <person name="Goodwin L."/>
            <person name="Pitluck S."/>
            <person name="Chertkov O."/>
            <person name="Meincke L."/>
            <person name="Brettin T."/>
            <person name="Detter J.C."/>
            <person name="Han C."/>
            <person name="Tapia R."/>
            <person name="Kuske C.R."/>
            <person name="Schmutz J."/>
            <person name="Larimer F."/>
            <person name="Land M."/>
            <person name="Hauser L."/>
            <person name="Kyrpides N."/>
            <person name="Mikhailova N."/>
            <person name="Sung Y."/>
            <person name="Fletcher K.E."/>
            <person name="Ritalahti K.M."/>
            <person name="Loeffler F.E."/>
            <person name="Richardson P."/>
        </authorList>
    </citation>
    <scope>NUCLEOTIDE SEQUENCE [LARGE SCALE GENOMIC DNA]</scope>
    <source>
        <strain evidence="8">ATCC BAA-1151 / DSM 17278 / SZ</strain>
    </source>
</reference>
<evidence type="ECO:0000259" key="6">
    <source>
        <dbReference type="PROSITE" id="PS51935"/>
    </source>
</evidence>
<proteinExistence type="inferred from homology"/>
<evidence type="ECO:0000313" key="7">
    <source>
        <dbReference type="EMBL" id="ACD97044.1"/>
    </source>
</evidence>
<dbReference type="eggNOG" id="COG0791">
    <property type="taxonomic scope" value="Bacteria"/>
</dbReference>
<dbReference type="GO" id="GO:0008234">
    <property type="term" value="F:cysteine-type peptidase activity"/>
    <property type="evidence" value="ECO:0007669"/>
    <property type="project" value="UniProtKB-KW"/>
</dbReference>
<gene>
    <name evidence="7" type="ordered locus">Glov_3338</name>
</gene>
<keyword evidence="3" id="KW-0378">Hydrolase</keyword>
<keyword evidence="4" id="KW-0788">Thiol protease</keyword>
<protein>
    <recommendedName>
        <fullName evidence="6">NlpC/P60 domain-containing protein</fullName>
    </recommendedName>
</protein>
<dbReference type="EMBL" id="CP001089">
    <property type="protein sequence ID" value="ACD97044.1"/>
    <property type="molecule type" value="Genomic_DNA"/>
</dbReference>
<evidence type="ECO:0000256" key="3">
    <source>
        <dbReference type="ARBA" id="ARBA00022801"/>
    </source>
</evidence>
<dbReference type="GO" id="GO:0006508">
    <property type="term" value="P:proteolysis"/>
    <property type="evidence" value="ECO:0007669"/>
    <property type="project" value="UniProtKB-KW"/>
</dbReference>
<dbReference type="SUPFAM" id="SSF54001">
    <property type="entry name" value="Cysteine proteinases"/>
    <property type="match status" value="1"/>
</dbReference>
<feature type="chain" id="PRO_5002786075" description="NlpC/P60 domain-containing protein" evidence="5">
    <location>
        <begin position="23"/>
        <end position="274"/>
    </location>
</feature>
<dbReference type="STRING" id="398767.Glov_3338"/>
<evidence type="ECO:0000256" key="2">
    <source>
        <dbReference type="ARBA" id="ARBA00022670"/>
    </source>
</evidence>
<feature type="domain" description="NlpC/P60" evidence="6">
    <location>
        <begin position="120"/>
        <end position="269"/>
    </location>
</feature>
<sequence length="274" mass="29565">MILRIGILLLFCCCIGPLKAMAADLPGFAVAGKPTPVFNTAQSALPLAKQQTDHCGQMRQLEFIALPGTTFEVIAAPAGIPGVLEVHTNEYQAPPGTRLYVTADLLTLQPTAPPRRIPQLPAPARIMQQLRSAVGLPYVWGGNRRGGVIQAGQVRFAGLDCSGLLYEATDGFAPRNTEQLVDFGKAVAIEGKNLLELLQLLRPLDLIVWKGHVIIVLDQKTTVESILNCSGGSDGVVTTPLEKRLKQLLKQRKPANSWPAGAGKSAHFVVRRWI</sequence>
<evidence type="ECO:0000256" key="5">
    <source>
        <dbReference type="SAM" id="SignalP"/>
    </source>
</evidence>
<dbReference type="InterPro" id="IPR000064">
    <property type="entry name" value="NLP_P60_dom"/>
</dbReference>
<dbReference type="AlphaFoldDB" id="B3EBK5"/>
<keyword evidence="8" id="KW-1185">Reference proteome</keyword>
<organism evidence="7 8">
    <name type="scientific">Trichlorobacter lovleyi (strain ATCC BAA-1151 / DSM 17278 / SZ)</name>
    <name type="common">Geobacter lovleyi</name>
    <dbReference type="NCBI Taxonomy" id="398767"/>
    <lineage>
        <taxon>Bacteria</taxon>
        <taxon>Pseudomonadati</taxon>
        <taxon>Thermodesulfobacteriota</taxon>
        <taxon>Desulfuromonadia</taxon>
        <taxon>Geobacterales</taxon>
        <taxon>Geobacteraceae</taxon>
        <taxon>Trichlorobacter</taxon>
    </lineage>
</organism>
<keyword evidence="2" id="KW-0645">Protease</keyword>
<accession>B3EBK5</accession>
<dbReference type="KEGG" id="glo:Glov_3338"/>
<dbReference type="RefSeq" id="WP_012471368.1">
    <property type="nucleotide sequence ID" value="NC_010814.1"/>
</dbReference>
<dbReference type="PROSITE" id="PS51935">
    <property type="entry name" value="NLPC_P60"/>
    <property type="match status" value="1"/>
</dbReference>
<comment type="similarity">
    <text evidence="1">Belongs to the peptidase C40 family.</text>
</comment>
<dbReference type="OrthoDB" id="9815778at2"/>
<evidence type="ECO:0000256" key="1">
    <source>
        <dbReference type="ARBA" id="ARBA00007074"/>
    </source>
</evidence>
<dbReference type="Proteomes" id="UP000002420">
    <property type="component" value="Chromosome"/>
</dbReference>
<dbReference type="HOGENOM" id="CLU_905402_0_0_7"/>